<proteinExistence type="predicted"/>
<dbReference type="AlphaFoldDB" id="A0AAV7S9V6"/>
<evidence type="ECO:0000313" key="2">
    <source>
        <dbReference type="Proteomes" id="UP001066276"/>
    </source>
</evidence>
<protein>
    <submittedName>
        <fullName evidence="1">Uncharacterized protein</fullName>
    </submittedName>
</protein>
<name>A0AAV7S9V6_PLEWA</name>
<keyword evidence="2" id="KW-1185">Reference proteome</keyword>
<sequence length="109" mass="12281">MAPETFGDPEYRTDVLTALQGYFGVNWNITKSLGKEWGVLKVVLRGVRLGKTYSIRRNLERELTLQGDALAQLQSRGGDCVTEDAGHLEACGWVEVISNRLDCYVRKNY</sequence>
<accession>A0AAV7S9V6</accession>
<gene>
    <name evidence="1" type="ORF">NDU88_001761</name>
</gene>
<organism evidence="1 2">
    <name type="scientific">Pleurodeles waltl</name>
    <name type="common">Iberian ribbed newt</name>
    <dbReference type="NCBI Taxonomy" id="8319"/>
    <lineage>
        <taxon>Eukaryota</taxon>
        <taxon>Metazoa</taxon>
        <taxon>Chordata</taxon>
        <taxon>Craniata</taxon>
        <taxon>Vertebrata</taxon>
        <taxon>Euteleostomi</taxon>
        <taxon>Amphibia</taxon>
        <taxon>Batrachia</taxon>
        <taxon>Caudata</taxon>
        <taxon>Salamandroidea</taxon>
        <taxon>Salamandridae</taxon>
        <taxon>Pleurodelinae</taxon>
        <taxon>Pleurodeles</taxon>
    </lineage>
</organism>
<evidence type="ECO:0000313" key="1">
    <source>
        <dbReference type="EMBL" id="KAJ1161274.1"/>
    </source>
</evidence>
<dbReference type="EMBL" id="JANPWB010000008">
    <property type="protein sequence ID" value="KAJ1161274.1"/>
    <property type="molecule type" value="Genomic_DNA"/>
</dbReference>
<reference evidence="1" key="1">
    <citation type="journal article" date="2022" name="bioRxiv">
        <title>Sequencing and chromosome-scale assembly of the giantPleurodeles waltlgenome.</title>
        <authorList>
            <person name="Brown T."/>
            <person name="Elewa A."/>
            <person name="Iarovenko S."/>
            <person name="Subramanian E."/>
            <person name="Araus A.J."/>
            <person name="Petzold A."/>
            <person name="Susuki M."/>
            <person name="Suzuki K.-i.T."/>
            <person name="Hayashi T."/>
            <person name="Toyoda A."/>
            <person name="Oliveira C."/>
            <person name="Osipova E."/>
            <person name="Leigh N.D."/>
            <person name="Simon A."/>
            <person name="Yun M.H."/>
        </authorList>
    </citation>
    <scope>NUCLEOTIDE SEQUENCE</scope>
    <source>
        <strain evidence="1">20211129_DDA</strain>
        <tissue evidence="1">Liver</tissue>
    </source>
</reference>
<dbReference type="Proteomes" id="UP001066276">
    <property type="component" value="Chromosome 4_2"/>
</dbReference>
<comment type="caution">
    <text evidence="1">The sequence shown here is derived from an EMBL/GenBank/DDBJ whole genome shotgun (WGS) entry which is preliminary data.</text>
</comment>